<organism evidence="5 6">
    <name type="scientific">Streptomyces caniscabiei</name>
    <dbReference type="NCBI Taxonomy" id="2746961"/>
    <lineage>
        <taxon>Bacteria</taxon>
        <taxon>Bacillati</taxon>
        <taxon>Actinomycetota</taxon>
        <taxon>Actinomycetes</taxon>
        <taxon>Kitasatosporales</taxon>
        <taxon>Streptomycetaceae</taxon>
        <taxon>Streptomyces</taxon>
    </lineage>
</organism>
<sequence length="372" mass="39293">MGAYGEENPTDPGLTSGALARRLGVSPTTLRSWDRRYGIGPAVRADGRHRRWTPRDVTVVETMCRLTAAGVPPAEAARAAREGAGGRIPERGPEAPRTPDGERPRPSRAPGPPAPEDVRRECRGLARAAVRLDAPAVEDRLAGAVERYGITTAWQEVMAPTLHAVGRKWASSGDRYVEVEHLLSWHVSTTLRRHTRPPAPGHDTTAPGPVVLACVPGEQHTLPLEALNAALGELGLPTRMFGAAVPAEALTAAVDRLGPAAVVLWAQARSTASLPLARHLAAVRWGVKGARRQPLVLLGGPGWHGHPAPGTVRPSSLADAVDLLTGPYGRAEPPDPPAPPAPHTGRADAEPQDSRPRRNRSRPSANSTIGSG</sequence>
<dbReference type="SMART" id="SM00422">
    <property type="entry name" value="HTH_MERR"/>
    <property type="match status" value="1"/>
</dbReference>
<evidence type="ECO:0000313" key="6">
    <source>
        <dbReference type="Proteomes" id="UP000661025"/>
    </source>
</evidence>
<dbReference type="SUPFAM" id="SSF46955">
    <property type="entry name" value="Putative DNA-binding domain"/>
    <property type="match status" value="1"/>
</dbReference>
<gene>
    <name evidence="5" type="ORF">IHE70_18860</name>
</gene>
<dbReference type="GO" id="GO:0003700">
    <property type="term" value="F:DNA-binding transcription factor activity"/>
    <property type="evidence" value="ECO:0007669"/>
    <property type="project" value="InterPro"/>
</dbReference>
<feature type="region of interest" description="Disordered" evidence="2">
    <location>
        <begin position="324"/>
        <end position="372"/>
    </location>
</feature>
<dbReference type="InterPro" id="IPR036724">
    <property type="entry name" value="Cobalamin-bd_sf"/>
</dbReference>
<dbReference type="InterPro" id="IPR009061">
    <property type="entry name" value="DNA-bd_dom_put_sf"/>
</dbReference>
<dbReference type="InterPro" id="IPR003759">
    <property type="entry name" value="Cbl-bd_cap"/>
</dbReference>
<dbReference type="Pfam" id="PF02607">
    <property type="entry name" value="B12-binding_2"/>
    <property type="match status" value="1"/>
</dbReference>
<dbReference type="InterPro" id="IPR047057">
    <property type="entry name" value="MerR_fam"/>
</dbReference>
<feature type="compositionally biased region" description="Basic and acidic residues" evidence="2">
    <location>
        <begin position="345"/>
        <end position="356"/>
    </location>
</feature>
<accession>A0A927L394</accession>
<dbReference type="Pfam" id="PF13411">
    <property type="entry name" value="MerR_1"/>
    <property type="match status" value="1"/>
</dbReference>
<dbReference type="InterPro" id="IPR036594">
    <property type="entry name" value="Meth_synthase_dom"/>
</dbReference>
<proteinExistence type="predicted"/>
<dbReference type="GO" id="GO:0031419">
    <property type="term" value="F:cobalamin binding"/>
    <property type="evidence" value="ECO:0007669"/>
    <property type="project" value="InterPro"/>
</dbReference>
<dbReference type="PANTHER" id="PTHR30204">
    <property type="entry name" value="REDOX-CYCLING DRUG-SENSING TRANSCRIPTIONAL ACTIVATOR SOXR"/>
    <property type="match status" value="1"/>
</dbReference>
<dbReference type="GeneID" id="79936337"/>
<evidence type="ECO:0000256" key="1">
    <source>
        <dbReference type="ARBA" id="ARBA00023125"/>
    </source>
</evidence>
<dbReference type="EMBL" id="JACYXT010000007">
    <property type="protein sequence ID" value="MBD9725240.1"/>
    <property type="molecule type" value="Genomic_DNA"/>
</dbReference>
<evidence type="ECO:0000259" key="3">
    <source>
        <dbReference type="PROSITE" id="PS50937"/>
    </source>
</evidence>
<protein>
    <submittedName>
        <fullName evidence="5">Cobalamin B12-binding domain-containing protein</fullName>
    </submittedName>
</protein>
<keyword evidence="1" id="KW-0238">DNA-binding</keyword>
<feature type="compositionally biased region" description="Low complexity" evidence="2">
    <location>
        <begin position="362"/>
        <end position="372"/>
    </location>
</feature>
<dbReference type="GO" id="GO:0003677">
    <property type="term" value="F:DNA binding"/>
    <property type="evidence" value="ECO:0007669"/>
    <property type="project" value="UniProtKB-KW"/>
</dbReference>
<comment type="caution">
    <text evidence="5">The sequence shown here is derived from an EMBL/GenBank/DDBJ whole genome shotgun (WGS) entry which is preliminary data.</text>
</comment>
<dbReference type="InterPro" id="IPR000551">
    <property type="entry name" value="MerR-type_HTH_dom"/>
</dbReference>
<evidence type="ECO:0000259" key="4">
    <source>
        <dbReference type="PROSITE" id="PS51332"/>
    </source>
</evidence>
<dbReference type="PROSITE" id="PS51332">
    <property type="entry name" value="B12_BINDING"/>
    <property type="match status" value="1"/>
</dbReference>
<dbReference type="InterPro" id="IPR006158">
    <property type="entry name" value="Cobalamin-bd"/>
</dbReference>
<feature type="domain" description="B12-binding" evidence="4">
    <location>
        <begin position="207"/>
        <end position="334"/>
    </location>
</feature>
<dbReference type="SUPFAM" id="SSF52242">
    <property type="entry name" value="Cobalamin (vitamin B12)-binding domain"/>
    <property type="match status" value="1"/>
</dbReference>
<feature type="compositionally biased region" description="Basic and acidic residues" evidence="2">
    <location>
        <begin position="88"/>
        <end position="105"/>
    </location>
</feature>
<reference evidence="5" key="1">
    <citation type="submission" date="2020-09" db="EMBL/GenBank/DDBJ databases">
        <title>Streptomyces canutascabiei sp. nov., which causes potato common scab and is distributed across the world.</title>
        <authorList>
            <person name="Nguyen H.P."/>
            <person name="Weisberg A.J."/>
            <person name="Chang J.H."/>
            <person name="Clarke C.R."/>
        </authorList>
    </citation>
    <scope>NUCLEOTIDE SEQUENCE</scope>
    <source>
        <strain evidence="5">ID-01-6.2a</strain>
    </source>
</reference>
<dbReference type="GO" id="GO:0046872">
    <property type="term" value="F:metal ion binding"/>
    <property type="evidence" value="ECO:0007669"/>
    <property type="project" value="InterPro"/>
</dbReference>
<feature type="region of interest" description="Disordered" evidence="2">
    <location>
        <begin position="72"/>
        <end position="119"/>
    </location>
</feature>
<dbReference type="Gene3D" id="1.10.1660.10">
    <property type="match status" value="1"/>
</dbReference>
<dbReference type="Proteomes" id="UP000661025">
    <property type="component" value="Unassembled WGS sequence"/>
</dbReference>
<evidence type="ECO:0000256" key="2">
    <source>
        <dbReference type="SAM" id="MobiDB-lite"/>
    </source>
</evidence>
<dbReference type="Gene3D" id="1.10.1240.10">
    <property type="entry name" value="Methionine synthase domain"/>
    <property type="match status" value="1"/>
</dbReference>
<dbReference type="PROSITE" id="PS50937">
    <property type="entry name" value="HTH_MERR_2"/>
    <property type="match status" value="1"/>
</dbReference>
<dbReference type="Pfam" id="PF02310">
    <property type="entry name" value="B12-binding"/>
    <property type="match status" value="1"/>
</dbReference>
<feature type="domain" description="HTH merR-type" evidence="3">
    <location>
        <begin position="13"/>
        <end position="82"/>
    </location>
</feature>
<dbReference type="PANTHER" id="PTHR30204:SF97">
    <property type="entry name" value="MERR FAMILY REGULATORY PROTEIN"/>
    <property type="match status" value="1"/>
</dbReference>
<dbReference type="Gene3D" id="3.40.50.280">
    <property type="entry name" value="Cobalamin-binding domain"/>
    <property type="match status" value="1"/>
</dbReference>
<dbReference type="RefSeq" id="WP_192361977.1">
    <property type="nucleotide sequence ID" value="NZ_CP119182.1"/>
</dbReference>
<dbReference type="AlphaFoldDB" id="A0A927L394"/>
<name>A0A927L394_9ACTN</name>
<evidence type="ECO:0000313" key="5">
    <source>
        <dbReference type="EMBL" id="MBD9725240.1"/>
    </source>
</evidence>